<feature type="domain" description="DNA mimic protein DMP19 C-terminal" evidence="1">
    <location>
        <begin position="46"/>
        <end position="160"/>
    </location>
</feature>
<dbReference type="AlphaFoldDB" id="A0A380BPC8"/>
<dbReference type="Proteomes" id="UP000254893">
    <property type="component" value="Unassembled WGS sequence"/>
</dbReference>
<reference evidence="2 3" key="1">
    <citation type="submission" date="2018-06" db="EMBL/GenBank/DDBJ databases">
        <authorList>
            <consortium name="Pathogen Informatics"/>
            <person name="Doyle S."/>
        </authorList>
    </citation>
    <scope>NUCLEOTIDE SEQUENCE [LARGE SCALE GENOMIC DNA]</scope>
    <source>
        <strain evidence="2 3">NCTC11388</strain>
    </source>
</reference>
<dbReference type="RefSeq" id="WP_115169647.1">
    <property type="nucleotide sequence ID" value="NZ_UGYW01000002.1"/>
</dbReference>
<dbReference type="Pfam" id="PF14300">
    <property type="entry name" value="DMP19"/>
    <property type="match status" value="1"/>
</dbReference>
<gene>
    <name evidence="2" type="ORF">NCTC11388_01473</name>
</gene>
<protein>
    <recommendedName>
        <fullName evidence="1">DNA mimic protein DMP19 C-terminal domain-containing protein</fullName>
    </recommendedName>
</protein>
<evidence type="ECO:0000259" key="1">
    <source>
        <dbReference type="Pfam" id="PF14300"/>
    </source>
</evidence>
<sequence>MEFLPIIEKEKFEGQSDKDWDFIYTILDPYQHAIDEVEDENVILDQLCDDQHTLLIYDALYGQVTNGGFLQLIHNGYGPFVFDPVFIDDLERWSLNATAALLKEANVIYLNHKDYLEEERDLREFSALCKHFKEFEPFDDLFYEIMEDEVSRFRKYIEDHIADFAKIV</sequence>
<organism evidence="2 3">
    <name type="scientific">Sphingobacterium spiritivorum</name>
    <name type="common">Flavobacterium spiritivorum</name>
    <dbReference type="NCBI Taxonomy" id="258"/>
    <lineage>
        <taxon>Bacteria</taxon>
        <taxon>Pseudomonadati</taxon>
        <taxon>Bacteroidota</taxon>
        <taxon>Sphingobacteriia</taxon>
        <taxon>Sphingobacteriales</taxon>
        <taxon>Sphingobacteriaceae</taxon>
        <taxon>Sphingobacterium</taxon>
    </lineage>
</organism>
<dbReference type="Gene3D" id="1.20.1420.60">
    <property type="match status" value="1"/>
</dbReference>
<evidence type="ECO:0000313" key="2">
    <source>
        <dbReference type="EMBL" id="SUJ04672.1"/>
    </source>
</evidence>
<proteinExistence type="predicted"/>
<accession>A0A380BPC8</accession>
<dbReference type="InterPro" id="IPR025402">
    <property type="entry name" value="DMP19_C"/>
</dbReference>
<name>A0A380BPC8_SPHSI</name>
<dbReference type="EMBL" id="UGYW01000002">
    <property type="protein sequence ID" value="SUJ04672.1"/>
    <property type="molecule type" value="Genomic_DNA"/>
</dbReference>
<evidence type="ECO:0000313" key="3">
    <source>
        <dbReference type="Proteomes" id="UP000254893"/>
    </source>
</evidence>